<keyword evidence="3 7" id="KW-0507">mRNA processing</keyword>
<evidence type="ECO:0000256" key="7">
    <source>
        <dbReference type="PIRNR" id="PIRNR017706"/>
    </source>
</evidence>
<dbReference type="PANTHER" id="PTHR23329">
    <property type="entry name" value="TUFTELIN-INTERACTING PROTEIN 11-RELATED"/>
    <property type="match status" value="1"/>
</dbReference>
<evidence type="ECO:0000256" key="3">
    <source>
        <dbReference type="ARBA" id="ARBA00022664"/>
    </source>
</evidence>
<feature type="region of interest" description="Disordered" evidence="8">
    <location>
        <begin position="193"/>
        <end position="234"/>
    </location>
</feature>
<evidence type="ECO:0000313" key="11">
    <source>
        <dbReference type="Proteomes" id="UP001642540"/>
    </source>
</evidence>
<gene>
    <name evidence="10" type="ORF">ODALV1_LOCUS26028</name>
</gene>
<feature type="compositionally biased region" description="Low complexity" evidence="8">
    <location>
        <begin position="55"/>
        <end position="66"/>
    </location>
</feature>
<organism evidence="10 11">
    <name type="scientific">Orchesella dallaii</name>
    <dbReference type="NCBI Taxonomy" id="48710"/>
    <lineage>
        <taxon>Eukaryota</taxon>
        <taxon>Metazoa</taxon>
        <taxon>Ecdysozoa</taxon>
        <taxon>Arthropoda</taxon>
        <taxon>Hexapoda</taxon>
        <taxon>Collembola</taxon>
        <taxon>Entomobryomorpha</taxon>
        <taxon>Entomobryoidea</taxon>
        <taxon>Orchesellidae</taxon>
        <taxon>Orchesellinae</taxon>
        <taxon>Orchesella</taxon>
    </lineage>
</organism>
<dbReference type="Proteomes" id="UP001642540">
    <property type="component" value="Unassembled WGS sequence"/>
</dbReference>
<feature type="domain" description="G-patch" evidence="9">
    <location>
        <begin position="154"/>
        <end position="200"/>
    </location>
</feature>
<evidence type="ECO:0000256" key="8">
    <source>
        <dbReference type="SAM" id="MobiDB-lite"/>
    </source>
</evidence>
<comment type="similarity">
    <text evidence="2 7">Belongs to the TFP11/STIP family.</text>
</comment>
<keyword evidence="4 7" id="KW-0747">Spliceosome</keyword>
<dbReference type="InterPro" id="IPR045211">
    <property type="entry name" value="TFP11/STIP/Ntr1"/>
</dbReference>
<protein>
    <recommendedName>
        <fullName evidence="9">G-patch domain-containing protein</fullName>
    </recommendedName>
</protein>
<evidence type="ECO:0000259" key="9">
    <source>
        <dbReference type="PROSITE" id="PS50174"/>
    </source>
</evidence>
<keyword evidence="5 7" id="KW-0508">mRNA splicing</keyword>
<evidence type="ECO:0000256" key="2">
    <source>
        <dbReference type="ARBA" id="ARBA00010900"/>
    </source>
</evidence>
<evidence type="ECO:0000256" key="1">
    <source>
        <dbReference type="ARBA" id="ARBA00004123"/>
    </source>
</evidence>
<feature type="region of interest" description="Disordered" evidence="8">
    <location>
        <begin position="41"/>
        <end position="150"/>
    </location>
</feature>
<dbReference type="PANTHER" id="PTHR23329:SF1">
    <property type="entry name" value="TUFTELIN-INTERACTING PROTEIN 11"/>
    <property type="match status" value="1"/>
</dbReference>
<dbReference type="Pfam" id="PF07842">
    <property type="entry name" value="GCFC"/>
    <property type="match status" value="1"/>
</dbReference>
<name>A0ABP1RU27_9HEXA</name>
<reference evidence="10 11" key="1">
    <citation type="submission" date="2024-08" db="EMBL/GenBank/DDBJ databases">
        <authorList>
            <person name="Cucini C."/>
            <person name="Frati F."/>
        </authorList>
    </citation>
    <scope>NUCLEOTIDE SEQUENCE [LARGE SCALE GENOMIC DNA]</scope>
</reference>
<keyword evidence="6 7" id="KW-0539">Nucleus</keyword>
<comment type="caution">
    <text evidence="10">The sequence shown here is derived from an EMBL/GenBank/DDBJ whole genome shotgun (WGS) entry which is preliminary data.</text>
</comment>
<dbReference type="EMBL" id="CAXLJM020000108">
    <property type="protein sequence ID" value="CAL8135539.1"/>
    <property type="molecule type" value="Genomic_DNA"/>
</dbReference>
<feature type="compositionally biased region" description="Basic and acidic residues" evidence="8">
    <location>
        <begin position="213"/>
        <end position="230"/>
    </location>
</feature>
<dbReference type="InterPro" id="IPR022783">
    <property type="entry name" value="GCFC_dom"/>
</dbReference>
<feature type="compositionally biased region" description="Acidic residues" evidence="8">
    <location>
        <begin position="93"/>
        <end position="103"/>
    </location>
</feature>
<evidence type="ECO:0000313" key="10">
    <source>
        <dbReference type="EMBL" id="CAL8135539.1"/>
    </source>
</evidence>
<proteinExistence type="inferred from homology"/>
<dbReference type="PIRSF" id="PIRSF017706">
    <property type="entry name" value="TFIP11"/>
    <property type="match status" value="1"/>
</dbReference>
<dbReference type="PROSITE" id="PS50174">
    <property type="entry name" value="G_PATCH"/>
    <property type="match status" value="1"/>
</dbReference>
<comment type="subcellular location">
    <subcellularLocation>
        <location evidence="1 7">Nucleus</location>
    </subcellularLocation>
</comment>
<dbReference type="InterPro" id="IPR000467">
    <property type="entry name" value="G_patch_dom"/>
</dbReference>
<sequence>MSSDEKESFEITDFDLETEFNPNRYRKLTKNQKIYGIFADEEDEAESERPGFGSGNRSAGSSFGRRGFAGSGGVSFVSAGVQQPVEANKGDENEKDEEKDEGGDIPVTDSSSEEEVQIMPSSFRSRKGNNMPVDQIAGLRRQGGGGRGPKGFEIYGIGAKLVEKMGFQPGRGLGKDLQGISAPIEAHVRKGRGAIGAYGREKKTAPAESLDPTTEKPKPEKQVVPRESKWQKSGKAKQKVEYKYVTADEVLQQKQVRVRPDAGHLAKVKVIDLTGPEQRILSGYHAISGQKRPEDEWDLERDTEDVIVEKKLPVGKSAFDMPELLHNIELLKDVCEHDIFKNDRKAKYAADRQVAIEEETIQLKKTLEKEEEMIVTLEDLIIDVKSLTDKENLDIETAYYTLGKLKRDHPEEWELYQLFVLVPAIAVPLFKEELKTWNALEVPQQPVHLLNDWASLLGGRTEQFEVILWEAWMPTIRQVSLSWNVKDAKAMLNLVEFWKPMLPPWILGNIHDQILMPKIIQAVEDWDPLSDEIPIHSWIHPWLPHLGVKLEVVYPTIRRKLANALQRWHPSDVSGKQILTPWISVFSKGSMETFLIKNIVPKLQNAMQELIIHPTCQIMEPWNWVMQWTDLIPVKSVVGILETTFFPRWLQFLMTWLNQFPNFEEVQRWYTWWRAQFQEPLMSDPTVVHNLQKALEMIGTAIQCPGQPMDFSFIINRPLHQPAQPIQQQQPVVTPEMMADALRMTSQIPQGFRDLVRMKCEELGLMFFPVANKHYEGKQVYKCGNLFIYISANVIYAQADGRNWIPISLQQLLQSAVS</sequence>
<evidence type="ECO:0000256" key="5">
    <source>
        <dbReference type="ARBA" id="ARBA00023187"/>
    </source>
</evidence>
<dbReference type="InterPro" id="IPR022159">
    <property type="entry name" value="STIP/TFIP11_N"/>
</dbReference>
<dbReference type="Pfam" id="PF12457">
    <property type="entry name" value="TIP_N"/>
    <property type="match status" value="1"/>
</dbReference>
<accession>A0ABP1RU27</accession>
<evidence type="ECO:0000256" key="4">
    <source>
        <dbReference type="ARBA" id="ARBA00022728"/>
    </source>
</evidence>
<evidence type="ECO:0000256" key="6">
    <source>
        <dbReference type="ARBA" id="ARBA00023242"/>
    </source>
</evidence>
<dbReference type="Pfam" id="PF01585">
    <property type="entry name" value="G-patch"/>
    <property type="match status" value="1"/>
</dbReference>
<keyword evidence="11" id="KW-1185">Reference proteome</keyword>
<dbReference type="SMART" id="SM00443">
    <property type="entry name" value="G_patch"/>
    <property type="match status" value="1"/>
</dbReference>
<dbReference type="InterPro" id="IPR024933">
    <property type="entry name" value="TFP11"/>
</dbReference>